<protein>
    <recommendedName>
        <fullName evidence="2">histidine kinase</fullName>
        <ecNumber evidence="2">2.7.13.3</ecNumber>
    </recommendedName>
</protein>
<dbReference type="Proteomes" id="UP000293671">
    <property type="component" value="Unassembled WGS sequence"/>
</dbReference>
<dbReference type="InterPro" id="IPR000014">
    <property type="entry name" value="PAS"/>
</dbReference>
<accession>A0A4V2FUR4</accession>
<dbReference type="SMART" id="SM00388">
    <property type="entry name" value="HisKA"/>
    <property type="match status" value="1"/>
</dbReference>
<dbReference type="SUPFAM" id="SSF47384">
    <property type="entry name" value="Homodimeric domain of signal transducing histidine kinase"/>
    <property type="match status" value="1"/>
</dbReference>
<feature type="domain" description="PAC" evidence="13">
    <location>
        <begin position="426"/>
        <end position="478"/>
    </location>
</feature>
<dbReference type="RefSeq" id="WP_130430765.1">
    <property type="nucleotide sequence ID" value="NZ_SHKP01000004.1"/>
</dbReference>
<evidence type="ECO:0000256" key="4">
    <source>
        <dbReference type="ARBA" id="ARBA00022679"/>
    </source>
</evidence>
<feature type="transmembrane region" description="Helical" evidence="10">
    <location>
        <begin position="315"/>
        <end position="335"/>
    </location>
</feature>
<dbReference type="SMART" id="SM00387">
    <property type="entry name" value="HATPase_c"/>
    <property type="match status" value="1"/>
</dbReference>
<dbReference type="CDD" id="cd00130">
    <property type="entry name" value="PAS"/>
    <property type="match status" value="1"/>
</dbReference>
<dbReference type="InterPro" id="IPR003594">
    <property type="entry name" value="HATPase_dom"/>
</dbReference>
<dbReference type="InterPro" id="IPR035965">
    <property type="entry name" value="PAS-like_dom_sf"/>
</dbReference>
<evidence type="ECO:0000259" key="11">
    <source>
        <dbReference type="PROSITE" id="PS50109"/>
    </source>
</evidence>
<keyword evidence="4" id="KW-0808">Transferase</keyword>
<sequence length="885" mass="98380">MPSTRASSQTEKPLLSRRQRLFGSWWKRQSPARQDRFATIGPLISVLLFLAAMVAAFWYLRNEEFEREQESVKRDTEIAQQQIRLRMIENQEQLVRMAREVATQAIDVDEFVGQATGFVRERPEVTSLSWIKADRSTRARYDSPNHPLDPDRRLEPDRPVVEAPRRARTRPAAPPPPATPDAPASLGSEPDRAFAAARELRQPVYSRPYLNPLGQPVFQVHVPLLDRSAFAGALVSEVALESLLRHYVPSEVARRHAISLIDGSGQVLASTVTRDAADVARRPAFVEQVPVAPVGNGLVLRGQGWRTSIGLIGNALFWMVVALSCLTVWMLLGTWRHMRRRSQIQGALSSETNFRRAMENSMLTGMRAMDLEGRITYVNPAFCAMTGFAEHELIGKLPPFPHWPPDRLEESMRLFQQELLGRSPAGGIEVKVLRKDGSVFDARMYVSPLIDAKGHQTGWMTSMTNITEAKRVRDQLSASHERFTTVLEGLEAAVSVLSVQGAELLFANRSYRLWFGADAQGHARLAGEEASAVALRDGDDAVDSLGGLPTQELTEASADAREVYVPQQQKWFDVRSRYLQWTDGRIAQMLIATDITSRVRAEEQSKHQAERAQETSRLITMGEMASSVAHELNQPLTAISNYCNGIISRVRAGSIAEPDLVAALEKTARQAQRAGQIIHRIREFVRRSEPRRQPAQAQDIVDDAVELAGIELRRRNVQIHTYVAQRLPQIVVDPILIEQVLLNLLKNAAEAIDNAKLPPSRRHIELRVVPRHMPDEGGVIEFSVSDTGPGLKDEVIGRLYEAFFSTKSDGLGIGLSLCRSIIESHRGRIRAENLYNGSTVVGCRFSFTVPVEISSAGLVGNRSIDVAPNASSGELRPAATQTQNA</sequence>
<dbReference type="InterPro" id="IPR005467">
    <property type="entry name" value="His_kinase_dom"/>
</dbReference>
<dbReference type="PRINTS" id="PR00344">
    <property type="entry name" value="BCTRLSENSOR"/>
</dbReference>
<feature type="domain" description="Histidine kinase" evidence="11">
    <location>
        <begin position="627"/>
        <end position="853"/>
    </location>
</feature>
<dbReference type="Gene3D" id="3.30.450.20">
    <property type="entry name" value="PAS domain"/>
    <property type="match status" value="2"/>
</dbReference>
<dbReference type="GO" id="GO:0006355">
    <property type="term" value="P:regulation of DNA-templated transcription"/>
    <property type="evidence" value="ECO:0007669"/>
    <property type="project" value="InterPro"/>
</dbReference>
<dbReference type="Pfam" id="PF00512">
    <property type="entry name" value="HisKA"/>
    <property type="match status" value="1"/>
</dbReference>
<proteinExistence type="predicted"/>
<dbReference type="InterPro" id="IPR036890">
    <property type="entry name" value="HATPase_C_sf"/>
</dbReference>
<keyword evidence="10" id="KW-1133">Transmembrane helix</keyword>
<dbReference type="InterPro" id="IPR001610">
    <property type="entry name" value="PAC"/>
</dbReference>
<dbReference type="PROSITE" id="PS50112">
    <property type="entry name" value="PAS"/>
    <property type="match status" value="1"/>
</dbReference>
<feature type="domain" description="PAS" evidence="12">
    <location>
        <begin position="350"/>
        <end position="422"/>
    </location>
</feature>
<dbReference type="PANTHER" id="PTHR43065:SF10">
    <property type="entry name" value="PEROXIDE STRESS-ACTIVATED HISTIDINE KINASE MAK3"/>
    <property type="match status" value="1"/>
</dbReference>
<dbReference type="GO" id="GO:0005524">
    <property type="term" value="F:ATP binding"/>
    <property type="evidence" value="ECO:0007669"/>
    <property type="project" value="UniProtKB-KW"/>
</dbReference>
<evidence type="ECO:0000256" key="5">
    <source>
        <dbReference type="ARBA" id="ARBA00022741"/>
    </source>
</evidence>
<dbReference type="Gene3D" id="1.10.287.130">
    <property type="match status" value="1"/>
</dbReference>
<feature type="transmembrane region" description="Helical" evidence="10">
    <location>
        <begin position="37"/>
        <end position="60"/>
    </location>
</feature>
<evidence type="ECO:0000256" key="6">
    <source>
        <dbReference type="ARBA" id="ARBA00022777"/>
    </source>
</evidence>
<keyword evidence="6 14" id="KW-0418">Kinase</keyword>
<dbReference type="PROSITE" id="PS50113">
    <property type="entry name" value="PAC"/>
    <property type="match status" value="1"/>
</dbReference>
<dbReference type="Pfam" id="PF02518">
    <property type="entry name" value="HATPase_c"/>
    <property type="match status" value="1"/>
</dbReference>
<keyword evidence="8" id="KW-0902">Two-component regulatory system</keyword>
<evidence type="ECO:0000256" key="1">
    <source>
        <dbReference type="ARBA" id="ARBA00000085"/>
    </source>
</evidence>
<reference evidence="14 15" key="1">
    <citation type="submission" date="2019-02" db="EMBL/GenBank/DDBJ databases">
        <title>Genomic Encyclopedia of Type Strains, Phase IV (KMG-IV): sequencing the most valuable type-strain genomes for metagenomic binning, comparative biology and taxonomic classification.</title>
        <authorList>
            <person name="Goeker M."/>
        </authorList>
    </citation>
    <scope>NUCLEOTIDE SEQUENCE [LARGE SCALE GENOMIC DNA]</scope>
    <source>
        <strain evidence="14 15">DSM 19570</strain>
    </source>
</reference>
<dbReference type="SUPFAM" id="SSF55785">
    <property type="entry name" value="PYP-like sensor domain (PAS domain)"/>
    <property type="match status" value="2"/>
</dbReference>
<keyword evidence="3" id="KW-0597">Phosphoprotein</keyword>
<dbReference type="InterPro" id="IPR003661">
    <property type="entry name" value="HisK_dim/P_dom"/>
</dbReference>
<evidence type="ECO:0000259" key="12">
    <source>
        <dbReference type="PROSITE" id="PS50112"/>
    </source>
</evidence>
<comment type="caution">
    <text evidence="14">The sequence shown here is derived from an EMBL/GenBank/DDBJ whole genome shotgun (WGS) entry which is preliminary data.</text>
</comment>
<organism evidence="14 15">
    <name type="scientific">Rivibacter subsaxonicus</name>
    <dbReference type="NCBI Taxonomy" id="457575"/>
    <lineage>
        <taxon>Bacteria</taxon>
        <taxon>Pseudomonadati</taxon>
        <taxon>Pseudomonadota</taxon>
        <taxon>Betaproteobacteria</taxon>
        <taxon>Burkholderiales</taxon>
        <taxon>Rivibacter</taxon>
    </lineage>
</organism>
<evidence type="ECO:0000259" key="13">
    <source>
        <dbReference type="PROSITE" id="PS50113"/>
    </source>
</evidence>
<dbReference type="SUPFAM" id="SSF55874">
    <property type="entry name" value="ATPase domain of HSP90 chaperone/DNA topoisomerase II/histidine kinase"/>
    <property type="match status" value="1"/>
</dbReference>
<dbReference type="InterPro" id="IPR013767">
    <property type="entry name" value="PAS_fold"/>
</dbReference>
<keyword evidence="10" id="KW-0812">Transmembrane</keyword>
<dbReference type="PANTHER" id="PTHR43065">
    <property type="entry name" value="SENSOR HISTIDINE KINASE"/>
    <property type="match status" value="1"/>
</dbReference>
<evidence type="ECO:0000256" key="3">
    <source>
        <dbReference type="ARBA" id="ARBA00022553"/>
    </source>
</evidence>
<evidence type="ECO:0000256" key="7">
    <source>
        <dbReference type="ARBA" id="ARBA00022840"/>
    </source>
</evidence>
<evidence type="ECO:0000256" key="8">
    <source>
        <dbReference type="ARBA" id="ARBA00023012"/>
    </source>
</evidence>
<gene>
    <name evidence="14" type="ORF">EV670_1089</name>
</gene>
<dbReference type="InterPro" id="IPR000700">
    <property type="entry name" value="PAS-assoc_C"/>
</dbReference>
<evidence type="ECO:0000256" key="2">
    <source>
        <dbReference type="ARBA" id="ARBA00012438"/>
    </source>
</evidence>
<dbReference type="NCBIfam" id="TIGR00229">
    <property type="entry name" value="sensory_box"/>
    <property type="match status" value="1"/>
</dbReference>
<dbReference type="PROSITE" id="PS50109">
    <property type="entry name" value="HIS_KIN"/>
    <property type="match status" value="1"/>
</dbReference>
<dbReference type="Pfam" id="PF00989">
    <property type="entry name" value="PAS"/>
    <property type="match status" value="1"/>
</dbReference>
<keyword evidence="5" id="KW-0547">Nucleotide-binding</keyword>
<name>A0A4V2FUR4_9BURK</name>
<evidence type="ECO:0000256" key="10">
    <source>
        <dbReference type="SAM" id="Phobius"/>
    </source>
</evidence>
<dbReference type="CDD" id="cd00082">
    <property type="entry name" value="HisKA"/>
    <property type="match status" value="1"/>
</dbReference>
<dbReference type="AlphaFoldDB" id="A0A4V2FUR4"/>
<dbReference type="GO" id="GO:0000155">
    <property type="term" value="F:phosphorelay sensor kinase activity"/>
    <property type="evidence" value="ECO:0007669"/>
    <property type="project" value="InterPro"/>
</dbReference>
<evidence type="ECO:0000313" key="15">
    <source>
        <dbReference type="Proteomes" id="UP000293671"/>
    </source>
</evidence>
<keyword evidence="15" id="KW-1185">Reference proteome</keyword>
<dbReference type="SMART" id="SM00091">
    <property type="entry name" value="PAS"/>
    <property type="match status" value="1"/>
</dbReference>
<dbReference type="EMBL" id="SHKP01000004">
    <property type="protein sequence ID" value="RZU03056.1"/>
    <property type="molecule type" value="Genomic_DNA"/>
</dbReference>
<comment type="catalytic activity">
    <reaction evidence="1">
        <text>ATP + protein L-histidine = ADP + protein N-phospho-L-histidine.</text>
        <dbReference type="EC" id="2.7.13.3"/>
    </reaction>
</comment>
<keyword evidence="10" id="KW-0472">Membrane</keyword>
<keyword evidence="7" id="KW-0067">ATP-binding</keyword>
<dbReference type="SMART" id="SM00086">
    <property type="entry name" value="PAC"/>
    <property type="match status" value="1"/>
</dbReference>
<evidence type="ECO:0000256" key="9">
    <source>
        <dbReference type="SAM" id="MobiDB-lite"/>
    </source>
</evidence>
<dbReference type="EC" id="2.7.13.3" evidence="2"/>
<dbReference type="InterPro" id="IPR004358">
    <property type="entry name" value="Sig_transdc_His_kin-like_C"/>
</dbReference>
<feature type="region of interest" description="Disordered" evidence="9">
    <location>
        <begin position="139"/>
        <end position="189"/>
    </location>
</feature>
<dbReference type="Gene3D" id="3.30.565.10">
    <property type="entry name" value="Histidine kinase-like ATPase, C-terminal domain"/>
    <property type="match status" value="1"/>
</dbReference>
<dbReference type="InterPro" id="IPR036097">
    <property type="entry name" value="HisK_dim/P_sf"/>
</dbReference>
<dbReference type="OrthoDB" id="1931120at2"/>
<evidence type="ECO:0000313" key="14">
    <source>
        <dbReference type="EMBL" id="RZU03056.1"/>
    </source>
</evidence>
<feature type="compositionally biased region" description="Basic and acidic residues" evidence="9">
    <location>
        <begin position="139"/>
        <end position="165"/>
    </location>
</feature>